<dbReference type="InterPro" id="IPR013262">
    <property type="entry name" value="OMP_MIM1/TOM13_mt"/>
</dbReference>
<dbReference type="GO" id="GO:0070096">
    <property type="term" value="P:mitochondrial outer membrane translocase complex assembly"/>
    <property type="evidence" value="ECO:0007669"/>
    <property type="project" value="TreeGrafter"/>
</dbReference>
<keyword evidence="1" id="KW-0812">Transmembrane</keyword>
<proteinExistence type="predicted"/>
<dbReference type="HOGENOM" id="CLU_124524_0_0_1"/>
<evidence type="ECO:0000313" key="3">
    <source>
        <dbReference type="Proteomes" id="UP000011958"/>
    </source>
</evidence>
<sequence>MNENQLIHDSDIFSYELSEDNSASEGSEKDDVIDVLHVYPTHDDIENSLKKNNMSKLIPYVNSESYKKIWSLIRSSLINMFLPFINGVFLGFGEIFAHEISIRWNILGARQRPHRLNKNI</sequence>
<dbReference type="GO" id="GO:0005741">
    <property type="term" value="C:mitochondrial outer membrane"/>
    <property type="evidence" value="ECO:0007669"/>
    <property type="project" value="InterPro"/>
</dbReference>
<keyword evidence="3" id="KW-1185">Reference proteome</keyword>
<gene>
    <name evidence="2" type="ORF">PNEG_01537</name>
</gene>
<reference evidence="3" key="1">
    <citation type="journal article" date="2016" name="Nat. Commun.">
        <title>Genome analysis of three Pneumocystis species reveals adaptation mechanisms to life exclusively in mammalian hosts.</title>
        <authorList>
            <person name="Ma L."/>
            <person name="Chen Z."/>
            <person name="Huang D.W."/>
            <person name="Kutty G."/>
            <person name="Ishihara M."/>
            <person name="Wang H."/>
            <person name="Abouelleil A."/>
            <person name="Bishop L."/>
            <person name="Davey E."/>
            <person name="Deng R."/>
            <person name="Deng X."/>
            <person name="Fan L."/>
            <person name="Fantoni G."/>
            <person name="Fitzgerald M."/>
            <person name="Gogineni E."/>
            <person name="Goldberg J.M."/>
            <person name="Handley G."/>
            <person name="Hu X."/>
            <person name="Huber C."/>
            <person name="Jiao X."/>
            <person name="Jones K."/>
            <person name="Levin J.Z."/>
            <person name="Liu Y."/>
            <person name="Macdonald P."/>
            <person name="Melnikov A."/>
            <person name="Raley C."/>
            <person name="Sassi M."/>
            <person name="Sherman B.T."/>
            <person name="Song X."/>
            <person name="Sykes S."/>
            <person name="Tran B."/>
            <person name="Walsh L."/>
            <person name="Xia Y."/>
            <person name="Yang J."/>
            <person name="Young S."/>
            <person name="Zeng Q."/>
            <person name="Zheng X."/>
            <person name="Stephens R."/>
            <person name="Nusbaum C."/>
            <person name="Birren B.W."/>
            <person name="Azadi P."/>
            <person name="Lempicki R.A."/>
            <person name="Cuomo C.A."/>
            <person name="Kovacs J.A."/>
        </authorList>
    </citation>
    <scope>NUCLEOTIDE SEQUENCE [LARGE SCALE GENOMIC DNA]</scope>
    <source>
        <strain evidence="3">B123</strain>
    </source>
</reference>
<name>M7NT79_PNEMU</name>
<evidence type="ECO:0000313" key="2">
    <source>
        <dbReference type="EMBL" id="EMR10271.1"/>
    </source>
</evidence>
<feature type="transmembrane region" description="Helical" evidence="1">
    <location>
        <begin position="77"/>
        <end position="97"/>
    </location>
</feature>
<dbReference type="PANTHER" id="PTHR28241">
    <property type="entry name" value="MITOCHONDRIAL IMPORT PROTEIN 1"/>
    <property type="match status" value="1"/>
</dbReference>
<accession>M7NT79</accession>
<evidence type="ECO:0008006" key="4">
    <source>
        <dbReference type="Google" id="ProtNLM"/>
    </source>
</evidence>
<keyword evidence="1" id="KW-1133">Transmembrane helix</keyword>
<dbReference type="OrthoDB" id="5529571at2759"/>
<dbReference type="VEuPathDB" id="FungiDB:PNEG_01537"/>
<dbReference type="eggNOG" id="ENOG502SBHA">
    <property type="taxonomic scope" value="Eukaryota"/>
</dbReference>
<dbReference type="GO" id="GO:0045040">
    <property type="term" value="P:protein insertion into mitochondrial outer membrane"/>
    <property type="evidence" value="ECO:0007669"/>
    <property type="project" value="TreeGrafter"/>
</dbReference>
<dbReference type="RefSeq" id="XP_007873482.1">
    <property type="nucleotide sequence ID" value="XM_007875291.1"/>
</dbReference>
<evidence type="ECO:0000256" key="1">
    <source>
        <dbReference type="SAM" id="Phobius"/>
    </source>
</evidence>
<dbReference type="Proteomes" id="UP000011958">
    <property type="component" value="Unassembled WGS sequence"/>
</dbReference>
<dbReference type="STRING" id="1069680.M7NT79"/>
<dbReference type="GeneID" id="19895232"/>
<keyword evidence="1" id="KW-0472">Membrane</keyword>
<dbReference type="PANTHER" id="PTHR28241:SF1">
    <property type="entry name" value="MITOCHONDRIAL IMPORT PROTEIN 1"/>
    <property type="match status" value="1"/>
</dbReference>
<comment type="caution">
    <text evidence="2">The sequence shown here is derived from an EMBL/GenBank/DDBJ whole genome shotgun (WGS) entry which is preliminary data.</text>
</comment>
<protein>
    <recommendedName>
        <fullName evidence="4">Mitochondrial import protein 1</fullName>
    </recommendedName>
</protein>
<dbReference type="EMBL" id="AFWA02000004">
    <property type="protein sequence ID" value="EMR10271.1"/>
    <property type="molecule type" value="Genomic_DNA"/>
</dbReference>
<dbReference type="AlphaFoldDB" id="M7NT79"/>
<organism evidence="2 3">
    <name type="scientific">Pneumocystis murina (strain B123)</name>
    <name type="common">Mouse pneumocystis pneumonia agent</name>
    <name type="synonym">Pneumocystis carinii f. sp. muris</name>
    <dbReference type="NCBI Taxonomy" id="1069680"/>
    <lineage>
        <taxon>Eukaryota</taxon>
        <taxon>Fungi</taxon>
        <taxon>Dikarya</taxon>
        <taxon>Ascomycota</taxon>
        <taxon>Taphrinomycotina</taxon>
        <taxon>Pneumocystomycetes</taxon>
        <taxon>Pneumocystaceae</taxon>
        <taxon>Pneumocystis</taxon>
    </lineage>
</organism>
<dbReference type="Pfam" id="PF08219">
    <property type="entry name" value="TOM13"/>
    <property type="match status" value="1"/>
</dbReference>